<evidence type="ECO:0000313" key="2">
    <source>
        <dbReference type="EMBL" id="KAJ1152562.1"/>
    </source>
</evidence>
<feature type="region of interest" description="Disordered" evidence="1">
    <location>
        <begin position="36"/>
        <end position="69"/>
    </location>
</feature>
<dbReference type="Proteomes" id="UP001066276">
    <property type="component" value="Chromosome 5"/>
</dbReference>
<accession>A0AAV7RIS3</accession>
<name>A0AAV7RIS3_PLEWA</name>
<feature type="compositionally biased region" description="Basic and acidic residues" evidence="1">
    <location>
        <begin position="36"/>
        <end position="67"/>
    </location>
</feature>
<reference evidence="2" key="1">
    <citation type="journal article" date="2022" name="bioRxiv">
        <title>Sequencing and chromosome-scale assembly of the giantPleurodeles waltlgenome.</title>
        <authorList>
            <person name="Brown T."/>
            <person name="Elewa A."/>
            <person name="Iarovenko S."/>
            <person name="Subramanian E."/>
            <person name="Araus A.J."/>
            <person name="Petzold A."/>
            <person name="Susuki M."/>
            <person name="Suzuki K.-i.T."/>
            <person name="Hayashi T."/>
            <person name="Toyoda A."/>
            <person name="Oliveira C."/>
            <person name="Osipova E."/>
            <person name="Leigh N.D."/>
            <person name="Simon A."/>
            <person name="Yun M.H."/>
        </authorList>
    </citation>
    <scope>NUCLEOTIDE SEQUENCE</scope>
    <source>
        <strain evidence="2">20211129_DDA</strain>
        <tissue evidence="2">Liver</tissue>
    </source>
</reference>
<keyword evidence="3" id="KW-1185">Reference proteome</keyword>
<evidence type="ECO:0000313" key="3">
    <source>
        <dbReference type="Proteomes" id="UP001066276"/>
    </source>
</evidence>
<comment type="caution">
    <text evidence="2">The sequence shown here is derived from an EMBL/GenBank/DDBJ whole genome shotgun (WGS) entry which is preliminary data.</text>
</comment>
<organism evidence="2 3">
    <name type="scientific">Pleurodeles waltl</name>
    <name type="common">Iberian ribbed newt</name>
    <dbReference type="NCBI Taxonomy" id="8319"/>
    <lineage>
        <taxon>Eukaryota</taxon>
        <taxon>Metazoa</taxon>
        <taxon>Chordata</taxon>
        <taxon>Craniata</taxon>
        <taxon>Vertebrata</taxon>
        <taxon>Euteleostomi</taxon>
        <taxon>Amphibia</taxon>
        <taxon>Batrachia</taxon>
        <taxon>Caudata</taxon>
        <taxon>Salamandroidea</taxon>
        <taxon>Salamandridae</taxon>
        <taxon>Pleurodelinae</taxon>
        <taxon>Pleurodeles</taxon>
    </lineage>
</organism>
<protein>
    <submittedName>
        <fullName evidence="2">Uncharacterized protein</fullName>
    </submittedName>
</protein>
<dbReference type="EMBL" id="JANPWB010000009">
    <property type="protein sequence ID" value="KAJ1152562.1"/>
    <property type="molecule type" value="Genomic_DNA"/>
</dbReference>
<sequence length="84" mass="9716">MTVSRFTTSQTGYAPFFDAIGQKAVQTLQNVLRRAKMDPRCVDRPQEDDNRPGTSQEDPHKTREREKKKIKCCFSAEEQEILVK</sequence>
<evidence type="ECO:0000256" key="1">
    <source>
        <dbReference type="SAM" id="MobiDB-lite"/>
    </source>
</evidence>
<proteinExistence type="predicted"/>
<dbReference type="AlphaFoldDB" id="A0AAV7RIS3"/>
<gene>
    <name evidence="2" type="ORF">NDU88_005337</name>
</gene>